<protein>
    <submittedName>
        <fullName evidence="1">Uncharacterized protein</fullName>
    </submittedName>
</protein>
<sequence>MPLTTLLDAENKEMFMRVLNISYPLTIENVQKESCSIRIKLNFPSTSDSDISVKYKANMMYIPAGYYSLEKLIHVINSYVDEYDVNFRILNGSRIGVTYNIEREYWFSNESITVNTRNPKQIFQVFSQTTKEGDELEIELTKPLQYILANEQGTNGFVCSYMGTFLPDISDGIDKMFIYCDQVENSIVGDTYGRLLAIVPLKPKDRGNGSLCVYTPPDIRHKLTGAEIKDPFHIAFPEIDNFTVCINEAEIPPVYHNSQEAYMSLRQILDLRYSEMPFSYDDYVTDYGIIVNDLSPNRDGHSQVLPNATSEKYFESDIVEQHPHTPIEIDDVQQQQYEGYDDDNNNNNDNGCDEIVGGENNELDEEAINSFILQLFQLKKNLMKKRENRIIPSVNKYLKLDFEEKGEQLTPTVTRNLLHICELILADKIHIDVSPGDREVMEYIVDKDCPTKDKRFTLVEDFCIHRYICKAVKKLDEIQCLEQQKQNGQKRQTVSSNRR</sequence>
<name>A0A6S7FDJ9_PARCT</name>
<accession>A0A6S7FDJ9</accession>
<reference evidence="1" key="1">
    <citation type="submission" date="2020-04" db="EMBL/GenBank/DDBJ databases">
        <authorList>
            <person name="Alioto T."/>
            <person name="Alioto T."/>
            <person name="Gomez Garrido J."/>
        </authorList>
    </citation>
    <scope>NUCLEOTIDE SEQUENCE</scope>
    <source>
        <strain evidence="1">A484AB</strain>
    </source>
</reference>
<dbReference type="AlphaFoldDB" id="A0A6S7FDJ9"/>
<comment type="caution">
    <text evidence="1">The sequence shown here is derived from an EMBL/GenBank/DDBJ whole genome shotgun (WGS) entry which is preliminary data.</text>
</comment>
<dbReference type="EMBL" id="CACRXK020000028">
    <property type="protein sequence ID" value="CAB3977068.1"/>
    <property type="molecule type" value="Genomic_DNA"/>
</dbReference>
<dbReference type="Proteomes" id="UP001152795">
    <property type="component" value="Unassembled WGS sequence"/>
</dbReference>
<gene>
    <name evidence="1" type="ORF">PACLA_8A008593</name>
</gene>
<organism evidence="1 2">
    <name type="scientific">Paramuricea clavata</name>
    <name type="common">Red gorgonian</name>
    <name type="synonym">Violescent sea-whip</name>
    <dbReference type="NCBI Taxonomy" id="317549"/>
    <lineage>
        <taxon>Eukaryota</taxon>
        <taxon>Metazoa</taxon>
        <taxon>Cnidaria</taxon>
        <taxon>Anthozoa</taxon>
        <taxon>Octocorallia</taxon>
        <taxon>Malacalcyonacea</taxon>
        <taxon>Plexauridae</taxon>
        <taxon>Paramuricea</taxon>
    </lineage>
</organism>
<evidence type="ECO:0000313" key="2">
    <source>
        <dbReference type="Proteomes" id="UP001152795"/>
    </source>
</evidence>
<keyword evidence="2" id="KW-1185">Reference proteome</keyword>
<proteinExistence type="predicted"/>
<evidence type="ECO:0000313" key="1">
    <source>
        <dbReference type="EMBL" id="CAB3977068.1"/>
    </source>
</evidence>